<dbReference type="GO" id="GO:0006281">
    <property type="term" value="P:DNA repair"/>
    <property type="evidence" value="ECO:0007669"/>
    <property type="project" value="TreeGrafter"/>
</dbReference>
<dbReference type="PANTHER" id="PTHR12083">
    <property type="entry name" value="BIFUNCTIONAL POLYNUCLEOTIDE PHOSPHATASE/KINASE"/>
    <property type="match status" value="1"/>
</dbReference>
<dbReference type="NCBIfam" id="TIGR01664">
    <property type="entry name" value="DNA-3'-Pase"/>
    <property type="match status" value="1"/>
</dbReference>
<accession>A0A5N5QYF9</accession>
<comment type="caution">
    <text evidence="2">The sequence shown here is derived from an EMBL/GenBank/DDBJ whole genome shotgun (WGS) entry which is preliminary data.</text>
</comment>
<feature type="region of interest" description="Disordered" evidence="1">
    <location>
        <begin position="459"/>
        <end position="517"/>
    </location>
</feature>
<evidence type="ECO:0000313" key="3">
    <source>
        <dbReference type="Proteomes" id="UP000383932"/>
    </source>
</evidence>
<keyword evidence="2" id="KW-0808">Transferase</keyword>
<evidence type="ECO:0000313" key="2">
    <source>
        <dbReference type="EMBL" id="KAB5596503.1"/>
    </source>
</evidence>
<dbReference type="GO" id="GO:0046403">
    <property type="term" value="F:polynucleotide 3'-phosphatase activity"/>
    <property type="evidence" value="ECO:0007669"/>
    <property type="project" value="TreeGrafter"/>
</dbReference>
<dbReference type="Gene3D" id="3.40.50.300">
    <property type="entry name" value="P-loop containing nucleotide triphosphate hydrolases"/>
    <property type="match status" value="1"/>
</dbReference>
<organism evidence="2 3">
    <name type="scientific">Ceratobasidium theobromae</name>
    <dbReference type="NCBI Taxonomy" id="1582974"/>
    <lineage>
        <taxon>Eukaryota</taxon>
        <taxon>Fungi</taxon>
        <taxon>Dikarya</taxon>
        <taxon>Basidiomycota</taxon>
        <taxon>Agaricomycotina</taxon>
        <taxon>Agaricomycetes</taxon>
        <taxon>Cantharellales</taxon>
        <taxon>Ceratobasidiaceae</taxon>
        <taxon>Ceratobasidium</taxon>
    </lineage>
</organism>
<dbReference type="InterPro" id="IPR013954">
    <property type="entry name" value="PNK3P"/>
</dbReference>
<dbReference type="InterPro" id="IPR006551">
    <property type="entry name" value="Polynucleotide_phosphatase"/>
</dbReference>
<feature type="compositionally biased region" description="Basic residues" evidence="1">
    <location>
        <begin position="486"/>
        <end position="495"/>
    </location>
</feature>
<sequence length="569" mass="62354">MPDKSKSVETTSSSLTVDYKRTSASKEGSKPTTVSIEESTSTLKISAVSTEASNSRKRPAGVLSSDKNTNADGDSRAAKVQKSVKMAPMFLPRTAVAQASTAFKWLPTLALPAHQPRISIFSAAGSSSGSVTQAGLKTCLHGVYLEPKASSKVAIFDLDGTLITPKSAQKFPTDPTDWKLCYSNVGAKIKSAFADGFAIVIISNQAGLPVKDREAKWKNKIPLIAQSAFSDVPFRIFAAKEKDGFRKPMLGMWDALVDEFKKEDVDIDKSTSYFVGDAAGRLRPRDHSAADRKLAQNIGIQFYTPEEYFQGKTQELPALTGFHPSSLKPSEPIPTLTSSTPCEVVLFVGSPGCGKSTVYKKQFGPAGYVHVNQDKLGDKRRCVKAVEKILSEGARCVVDNTNRDKATRAEYIKIAKQLQCPIRCVYFDIAPELAWHNNMYRAFHARVGDVEPVEPVEVAESTSVAMTSTTVQVDSTSEGEEDGDKPKKKRGRPKKTTVTTTTDTKTTTKTTTKTANSPPKLVPWLAYTTFRAHFEEPELTEGFTKLDKVGFVFDGNEEDRDRWNAWMEL</sequence>
<dbReference type="PANTHER" id="PTHR12083:SF9">
    <property type="entry name" value="BIFUNCTIONAL POLYNUCLEOTIDE PHOSPHATASE_KINASE"/>
    <property type="match status" value="1"/>
</dbReference>
<feature type="region of interest" description="Disordered" evidence="1">
    <location>
        <begin position="1"/>
        <end position="77"/>
    </location>
</feature>
<dbReference type="Pfam" id="PF13671">
    <property type="entry name" value="AAA_33"/>
    <property type="match status" value="1"/>
</dbReference>
<dbReference type="Pfam" id="PF08645">
    <property type="entry name" value="PNK3P"/>
    <property type="match status" value="1"/>
</dbReference>
<keyword evidence="3" id="KW-1185">Reference proteome</keyword>
<dbReference type="InterPro" id="IPR023214">
    <property type="entry name" value="HAD_sf"/>
</dbReference>
<dbReference type="OrthoDB" id="19045at2759"/>
<dbReference type="AlphaFoldDB" id="A0A5N5QYF9"/>
<proteinExistence type="predicted"/>
<dbReference type="EMBL" id="SSOP01000001">
    <property type="protein sequence ID" value="KAB5596503.1"/>
    <property type="molecule type" value="Genomic_DNA"/>
</dbReference>
<keyword evidence="2" id="KW-0418">Kinase</keyword>
<dbReference type="Gene3D" id="3.40.50.1000">
    <property type="entry name" value="HAD superfamily/HAD-like"/>
    <property type="match status" value="1"/>
</dbReference>
<dbReference type="SUPFAM" id="SSF52540">
    <property type="entry name" value="P-loop containing nucleoside triphosphate hydrolases"/>
    <property type="match status" value="1"/>
</dbReference>
<feature type="compositionally biased region" description="Polar residues" evidence="1">
    <location>
        <begin position="466"/>
        <end position="476"/>
    </location>
</feature>
<name>A0A5N5QYF9_9AGAM</name>
<dbReference type="InterPro" id="IPR027417">
    <property type="entry name" value="P-loop_NTPase"/>
</dbReference>
<dbReference type="NCBIfam" id="TIGR01662">
    <property type="entry name" value="HAD-SF-IIIA"/>
    <property type="match status" value="1"/>
</dbReference>
<evidence type="ECO:0000256" key="1">
    <source>
        <dbReference type="SAM" id="MobiDB-lite"/>
    </source>
</evidence>
<protein>
    <submittedName>
        <fullName evidence="2">Bifunctional polynucleotide phosphatase/kinase</fullName>
    </submittedName>
</protein>
<dbReference type="InterPro" id="IPR006549">
    <property type="entry name" value="HAD-SF_hydro_IIIA"/>
</dbReference>
<dbReference type="InterPro" id="IPR036412">
    <property type="entry name" value="HAD-like_sf"/>
</dbReference>
<dbReference type="GO" id="GO:0046404">
    <property type="term" value="F:ATP-dependent polydeoxyribonucleotide 5'-hydroxyl-kinase activity"/>
    <property type="evidence" value="ECO:0007669"/>
    <property type="project" value="TreeGrafter"/>
</dbReference>
<reference evidence="2 3" key="1">
    <citation type="journal article" date="2019" name="Fungal Biol. Biotechnol.">
        <title>Draft genome sequence of fastidious pathogen Ceratobasidium theobromae, which causes vascular-streak dieback in Theobroma cacao.</title>
        <authorList>
            <person name="Ali S.S."/>
            <person name="Asman A."/>
            <person name="Shao J."/>
            <person name="Firmansyah A.P."/>
            <person name="Susilo A.W."/>
            <person name="Rosmana A."/>
            <person name="McMahon P."/>
            <person name="Junaid M."/>
            <person name="Guest D."/>
            <person name="Kheng T.Y."/>
            <person name="Meinhardt L.W."/>
            <person name="Bailey B.A."/>
        </authorList>
    </citation>
    <scope>NUCLEOTIDE SEQUENCE [LARGE SCALE GENOMIC DNA]</scope>
    <source>
        <strain evidence="2 3">CT2</strain>
    </source>
</reference>
<gene>
    <name evidence="2" type="ORF">CTheo_140</name>
</gene>
<feature type="compositionally biased region" description="Low complexity" evidence="1">
    <location>
        <begin position="496"/>
        <end position="514"/>
    </location>
</feature>
<dbReference type="SUPFAM" id="SSF56784">
    <property type="entry name" value="HAD-like"/>
    <property type="match status" value="1"/>
</dbReference>
<feature type="compositionally biased region" description="Polar residues" evidence="1">
    <location>
        <begin position="30"/>
        <end position="53"/>
    </location>
</feature>
<dbReference type="GO" id="GO:0003690">
    <property type="term" value="F:double-stranded DNA binding"/>
    <property type="evidence" value="ECO:0007669"/>
    <property type="project" value="TreeGrafter"/>
</dbReference>
<dbReference type="Proteomes" id="UP000383932">
    <property type="component" value="Unassembled WGS sequence"/>
</dbReference>